<dbReference type="CDD" id="cd04508">
    <property type="entry name" value="Tudor_SF"/>
    <property type="match status" value="25"/>
</dbReference>
<feature type="domain" description="Tudor" evidence="2">
    <location>
        <begin position="1474"/>
        <end position="1532"/>
    </location>
</feature>
<feature type="domain" description="Tudor" evidence="2">
    <location>
        <begin position="2094"/>
        <end position="2152"/>
    </location>
</feature>
<feature type="compositionally biased region" description="Basic and acidic residues" evidence="1">
    <location>
        <begin position="1810"/>
        <end position="1820"/>
    </location>
</feature>
<feature type="compositionally biased region" description="Basic and acidic residues" evidence="1">
    <location>
        <begin position="1674"/>
        <end position="1684"/>
    </location>
</feature>
<feature type="compositionally biased region" description="Basic residues" evidence="1">
    <location>
        <begin position="2264"/>
        <end position="2273"/>
    </location>
</feature>
<comment type="caution">
    <text evidence="4">The sequence shown here is derived from an EMBL/GenBank/DDBJ whole genome shotgun (WGS) entry which is preliminary data.</text>
</comment>
<feature type="region of interest" description="Disordered" evidence="1">
    <location>
        <begin position="1596"/>
        <end position="1616"/>
    </location>
</feature>
<feature type="compositionally biased region" description="Basic and acidic residues" evidence="1">
    <location>
        <begin position="752"/>
        <end position="763"/>
    </location>
</feature>
<dbReference type="InterPro" id="IPR002999">
    <property type="entry name" value="Tudor"/>
</dbReference>
<feature type="domain" description="Agenet" evidence="3">
    <location>
        <begin position="313"/>
        <end position="371"/>
    </location>
</feature>
<feature type="domain" description="Tudor" evidence="2">
    <location>
        <begin position="1099"/>
        <end position="1157"/>
    </location>
</feature>
<dbReference type="PANTHER" id="PTHR34157">
    <property type="entry name" value="TUZIN"/>
    <property type="match status" value="1"/>
</dbReference>
<feature type="region of interest" description="Disordered" evidence="1">
    <location>
        <begin position="1291"/>
        <end position="1310"/>
    </location>
</feature>
<feature type="domain" description="Agenet" evidence="3">
    <location>
        <begin position="517"/>
        <end position="575"/>
    </location>
</feature>
<feature type="domain" description="Agenet" evidence="3">
    <location>
        <begin position="619"/>
        <end position="677"/>
    </location>
</feature>
<feature type="region of interest" description="Disordered" evidence="1">
    <location>
        <begin position="673"/>
        <end position="693"/>
    </location>
</feature>
<feature type="compositionally biased region" description="Basic and acidic residues" evidence="1">
    <location>
        <begin position="913"/>
        <end position="924"/>
    </location>
</feature>
<accession>A0A833SSE4</accession>
<dbReference type="Gene3D" id="2.30.30.140">
    <property type="match status" value="29"/>
</dbReference>
<feature type="region of interest" description="Disordered" evidence="1">
    <location>
        <begin position="1800"/>
        <end position="1820"/>
    </location>
</feature>
<dbReference type="InterPro" id="IPR014002">
    <property type="entry name" value="Agenet_dom_plant"/>
</dbReference>
<feature type="domain" description="Tudor" evidence="2">
    <location>
        <begin position="109"/>
        <end position="167"/>
    </location>
</feature>
<feature type="domain" description="Tudor" evidence="2">
    <location>
        <begin position="1406"/>
        <end position="1464"/>
    </location>
</feature>
<feature type="region of interest" description="Disordered" evidence="1">
    <location>
        <begin position="791"/>
        <end position="812"/>
    </location>
</feature>
<feature type="domain" description="Agenet" evidence="3">
    <location>
        <begin position="245"/>
        <end position="303"/>
    </location>
</feature>
<feature type="domain" description="Tudor" evidence="2">
    <location>
        <begin position="1610"/>
        <end position="1668"/>
    </location>
</feature>
<organism evidence="4 5">
    <name type="scientific">Phytophthora infestans</name>
    <name type="common">Potato late blight agent</name>
    <name type="synonym">Botrytis infestans</name>
    <dbReference type="NCBI Taxonomy" id="4787"/>
    <lineage>
        <taxon>Eukaryota</taxon>
        <taxon>Sar</taxon>
        <taxon>Stramenopiles</taxon>
        <taxon>Oomycota</taxon>
        <taxon>Peronosporomycetes</taxon>
        <taxon>Peronosporales</taxon>
        <taxon>Peronosporaceae</taxon>
        <taxon>Phytophthora</taxon>
    </lineage>
</organism>
<reference evidence="4" key="1">
    <citation type="submission" date="2020-04" db="EMBL/GenBank/DDBJ databases">
        <title>Hybrid Assembly of Korean Phytophthora infestans isolates.</title>
        <authorList>
            <person name="Prokchorchik M."/>
            <person name="Lee Y."/>
            <person name="Seo J."/>
            <person name="Cho J.-H."/>
            <person name="Park Y.-E."/>
            <person name="Jang D.-C."/>
            <person name="Im J.-S."/>
            <person name="Choi J.-G."/>
            <person name="Park H.-J."/>
            <person name="Lee G.-B."/>
            <person name="Lee Y.-G."/>
            <person name="Hong S.-Y."/>
            <person name="Cho K."/>
            <person name="Sohn K.H."/>
        </authorList>
    </citation>
    <scope>NUCLEOTIDE SEQUENCE</scope>
    <source>
        <strain evidence="4">KR_1_A1</strain>
    </source>
</reference>
<feature type="domain" description="Tudor" evidence="2">
    <location>
        <begin position="313"/>
        <end position="371"/>
    </location>
</feature>
<dbReference type="EMBL" id="WSZM01001352">
    <property type="protein sequence ID" value="KAF4027656.1"/>
    <property type="molecule type" value="Genomic_DNA"/>
</dbReference>
<feature type="domain" description="Tudor" evidence="2">
    <location>
        <begin position="1814"/>
        <end position="1872"/>
    </location>
</feature>
<feature type="domain" description="Tudor" evidence="2">
    <location>
        <begin position="449"/>
        <end position="507"/>
    </location>
</feature>
<feature type="domain" description="Agenet" evidence="3">
    <location>
        <begin position="2094"/>
        <end position="2152"/>
    </location>
</feature>
<feature type="compositionally biased region" description="Basic and acidic residues" evidence="1">
    <location>
        <begin position="513"/>
        <end position="524"/>
    </location>
</feature>
<feature type="domain" description="Agenet" evidence="3">
    <location>
        <begin position="1610"/>
        <end position="1668"/>
    </location>
</feature>
<feature type="compositionally biased region" description="Basic and acidic residues" evidence="1">
    <location>
        <begin position="1538"/>
        <end position="1549"/>
    </location>
</feature>
<feature type="region of interest" description="Disordered" evidence="1">
    <location>
        <begin position="902"/>
        <end position="1049"/>
    </location>
</feature>
<feature type="compositionally biased region" description="Basic residues" evidence="1">
    <location>
        <begin position="412"/>
        <end position="421"/>
    </location>
</feature>
<dbReference type="SMART" id="SM00743">
    <property type="entry name" value="Agenet"/>
    <property type="match status" value="22"/>
</dbReference>
<evidence type="ECO:0000313" key="5">
    <source>
        <dbReference type="Proteomes" id="UP000602510"/>
    </source>
</evidence>
<feature type="domain" description="Agenet" evidence="3">
    <location>
        <begin position="1235"/>
        <end position="1293"/>
    </location>
</feature>
<feature type="region of interest" description="Disordered" evidence="1">
    <location>
        <begin position="1085"/>
        <end position="1105"/>
    </location>
</feature>
<feature type="domain" description="Agenet" evidence="3">
    <location>
        <begin position="2185"/>
        <end position="2243"/>
    </location>
</feature>
<feature type="compositionally biased region" description="Basic and acidic residues" evidence="1">
    <location>
        <begin position="1878"/>
        <end position="1889"/>
    </location>
</feature>
<feature type="compositionally biased region" description="Basic and acidic residues" evidence="1">
    <location>
        <begin position="445"/>
        <end position="461"/>
    </location>
</feature>
<feature type="domain" description="Tudor" evidence="2">
    <location>
        <begin position="2026"/>
        <end position="2084"/>
    </location>
</feature>
<feature type="region of interest" description="Disordered" evidence="1">
    <location>
        <begin position="503"/>
        <end position="524"/>
    </location>
</feature>
<dbReference type="Proteomes" id="UP000602510">
    <property type="component" value="Unassembled WGS sequence"/>
</dbReference>
<keyword evidence="5" id="KW-1185">Reference proteome</keyword>
<feature type="domain" description="Tudor" evidence="2">
    <location>
        <begin position="688"/>
        <end position="746"/>
    </location>
</feature>
<feature type="domain" description="Agenet" evidence="3">
    <location>
        <begin position="1406"/>
        <end position="1464"/>
    </location>
</feature>
<feature type="compositionally biased region" description="Basic and acidic residues" evidence="1">
    <location>
        <begin position="1367"/>
        <end position="1381"/>
    </location>
</feature>
<feature type="domain" description="Tudor" evidence="2">
    <location>
        <begin position="1542"/>
        <end position="1600"/>
    </location>
</feature>
<feature type="domain" description="Tudor" evidence="2">
    <location>
        <begin position="245"/>
        <end position="303"/>
    </location>
</feature>
<feature type="compositionally biased region" description="Basic and acidic residues" evidence="1">
    <location>
        <begin position="1470"/>
        <end position="1480"/>
    </location>
</feature>
<feature type="region of interest" description="Disordered" evidence="1">
    <location>
        <begin position="573"/>
        <end position="626"/>
    </location>
</feature>
<feature type="region of interest" description="Disordered" evidence="1">
    <location>
        <begin position="1528"/>
        <end position="1549"/>
    </location>
</feature>
<feature type="domain" description="Agenet" evidence="3">
    <location>
        <begin position="688"/>
        <end position="746"/>
    </location>
</feature>
<feature type="domain" description="Tudor" evidence="2">
    <location>
        <begin position="2185"/>
        <end position="2243"/>
    </location>
</feature>
<feature type="domain" description="Tudor" evidence="2">
    <location>
        <begin position="1882"/>
        <end position="1940"/>
    </location>
</feature>
<protein>
    <submittedName>
        <fullName evidence="4">Uncharacterized protein</fullName>
    </submittedName>
</protein>
<feature type="domain" description="Tudor" evidence="2">
    <location>
        <begin position="1235"/>
        <end position="1293"/>
    </location>
</feature>
<feature type="domain" description="Tudor" evidence="2">
    <location>
        <begin position="1678"/>
        <end position="1736"/>
    </location>
</feature>
<feature type="domain" description="Tudor" evidence="2">
    <location>
        <begin position="1167"/>
        <end position="1225"/>
    </location>
</feature>
<feature type="compositionally biased region" description="Basic residues" evidence="1">
    <location>
        <begin position="994"/>
        <end position="1003"/>
    </location>
</feature>
<gene>
    <name evidence="4" type="ORF">GN244_ATG20720</name>
</gene>
<feature type="domain" description="Tudor" evidence="2">
    <location>
        <begin position="177"/>
        <end position="235"/>
    </location>
</feature>
<feature type="region of interest" description="Disordered" evidence="1">
    <location>
        <begin position="367"/>
        <end position="462"/>
    </location>
</feature>
<feature type="compositionally biased region" description="Basic and acidic residues" evidence="1">
    <location>
        <begin position="581"/>
        <end position="594"/>
    </location>
</feature>
<evidence type="ECO:0000313" key="4">
    <source>
        <dbReference type="EMBL" id="KAF4027656.1"/>
    </source>
</evidence>
<feature type="compositionally biased region" description="Basic and acidic residues" evidence="1">
    <location>
        <begin position="615"/>
        <end position="626"/>
    </location>
</feature>
<feature type="compositionally biased region" description="Basic and acidic residues" evidence="1">
    <location>
        <begin position="1606"/>
        <end position="1616"/>
    </location>
</feature>
<feature type="domain" description="Agenet" evidence="3">
    <location>
        <begin position="1542"/>
        <end position="1600"/>
    </location>
</feature>
<feature type="domain" description="Tudor" evidence="2">
    <location>
        <begin position="6"/>
        <end position="63"/>
    </location>
</feature>
<feature type="domain" description="Tudor" evidence="2">
    <location>
        <begin position="805"/>
        <end position="863"/>
    </location>
</feature>
<name>A0A833SSE4_PHYIN</name>
<feature type="domain" description="Agenet" evidence="3">
    <location>
        <begin position="1474"/>
        <end position="1532"/>
    </location>
</feature>
<feature type="region of interest" description="Disordered" evidence="1">
    <location>
        <begin position="742"/>
        <end position="763"/>
    </location>
</feature>
<feature type="compositionally biased region" description="Basic and acidic residues" evidence="1">
    <location>
        <begin position="1991"/>
        <end position="2037"/>
    </location>
</feature>
<feature type="compositionally biased region" description="Basic and acidic residues" evidence="1">
    <location>
        <begin position="683"/>
        <end position="693"/>
    </location>
</feature>
<feature type="domain" description="Tudor" evidence="2">
    <location>
        <begin position="517"/>
        <end position="575"/>
    </location>
</feature>
<feature type="domain" description="Agenet" evidence="3">
    <location>
        <begin position="1746"/>
        <end position="1804"/>
    </location>
</feature>
<feature type="compositionally biased region" description="Basic and acidic residues" evidence="1">
    <location>
        <begin position="869"/>
        <end position="881"/>
    </location>
</feature>
<feature type="region of interest" description="Disordered" evidence="1">
    <location>
        <begin position="1868"/>
        <end position="1889"/>
    </location>
</feature>
<feature type="domain" description="Agenet" evidence="3">
    <location>
        <begin position="1950"/>
        <end position="2012"/>
    </location>
</feature>
<feature type="compositionally biased region" description="Acidic residues" evidence="1">
    <location>
        <begin position="373"/>
        <end position="382"/>
    </location>
</feature>
<feature type="domain" description="Agenet" evidence="3">
    <location>
        <begin position="1099"/>
        <end position="1157"/>
    </location>
</feature>
<feature type="domain" description="Agenet" evidence="3">
    <location>
        <begin position="1167"/>
        <end position="1225"/>
    </location>
</feature>
<feature type="compositionally biased region" description="Basic and acidic residues" evidence="1">
    <location>
        <begin position="1095"/>
        <end position="1105"/>
    </location>
</feature>
<feature type="domain" description="Agenet" evidence="3">
    <location>
        <begin position="805"/>
        <end position="863"/>
    </location>
</feature>
<sequence length="2273" mass="251623">MRSVIPATNLGIESKLDSRTSKIFAGVIKKCRTNGLYDIEYDDGEVEVRVRPKYIKPEEAKKQHTLPPKEDAVKVSWEKGQRVEAKLRGHADYVKCIVFRAHDDGSCDLEAENGQPIEAQYKGKSKFYPGVISRCRLNGTYDIDYDDGEKETGVAAELIRLLGKKGGGDSDDDTKQKKFREGDKVEAQYKGKSKFYPGVISRCRLNGTYDIDYDDGEKETGVAAELIRLLGKKGGGDSDDDPKQKKFREGDKVEAQYKGKSKFYPGVISRCRLNGTYDIDYDDGEKETGVAAELIRLLGKKGGGDSDDDPKQKKFREGDKVEAQYKGKSKFYPGVISRCRLNGTYDIDYDDGEKETGVAAELIRLLGKKGGGDSDDDTEAEEVPGGRQGGGSVQGQEQILPGRDLALPSERHVRHRLRRRREGNGRGGRADPAAGQEGRRRQRRRPEAEEVPEGDKVEAQYKGKSKFYPGVISRCRLNGTYDIDYDDGEKETGVAAELIRLLGKKGGGDSDDDPKQKKFREGDKVEAQYKGKSKFYPGVISRCRLNGTYDIDYDDGEKETGVAAELIRLLGKKGGGDSDDDTKQKKFREGEKETGVAAELIRLLGKKGGGDSDDDPKQKKFREGDKVEAQYKGKSKFYPGVISRCRLNGTYDIDYDDGEKETGVAAELIRLLGKKGGGDSDDDPTKQKKFREGDKVEAQYKGKSKFYPGVISRCRLNGTYDIDYDDGEKETGVAAELIRLLGKKGGGDSDDDPKQKKFREGDKVEAQYKGKSKFYPGKETGVAAELIRLLGKKGGGDSDDDPKQKKFREGDKVEAQYKGKSKFYPGVISRCRLNGTYDIDYDDGEKETGVAAELIRLLGKKGGGDSDDDPKQKKFREGDKVEAQYKGKSKFYPGVISRCRLNGTYDTARRKRASADYDDGREGNGRGGRADPATARRKRACGRADPAAGQEGRRRQRRRPEAEEVPGGRQGGGSVQGQEQILPGRDLALPSERHVRHRLRRRREGNGRGGRADPAAGQEGRRRQRRRPEAEEVPGGRQGGGSVQGQEQILPGVISRCRLNGTYDIDYDDGEKETGVAAELIRLLGKKGGGDSDDDPKQKKFREGDKVEAQYKGKSKFYPGVISRCRLNGTYDIDYDDGEKETGVAAELIRLLGKKGGGDSDDDTKQKKFREGDKVEAQYKGKSKFYPGVISRCRLNGTYDIDYDDGEKETGVAAELIRLLGKKGGGDSDDDPKQKKFREGDKVEAQYKGKSKFYPGVISRCRLNGTYDIDYDDGEKETGVAAELIRLLGKKGGGDSDDDPKQKKFREGDKVEAQYKGKSKFYPGVISRCRLNGTYDIDYDDGEKETGVAAELIRLLGKKGGGDSDDDPKQKKFREGDKKETGVAAELIRLLGKKGGGDSDDDPKQKKFREGDKVEAQYKGKSKFYPGVISRCRLNGTYDIDYDDGEKETGVAAELIRLLGKKGGGDSDDDPKQKKFREGDKVEAQYKGKSKFYPGVISRCRLNGTYDIDYDDGEKETGVAAELIRLLGKKGGGDSDDDPKQKKFREGDKVEAQYKGKSKFYPGVISRCRLNGTYDIDYDDGEKETGVAAELIRLLGKKGGGDSDDDPKQKKFREGDKVEAQYKGKSKFYPGVISRCRLNGTYDIDYDDGEKETGVAAELIRLLGKKGGGDSDDDPKQKKFREGDKVEAQYKGKSKFYPGVISRCRLNGTYDIDYDDGEKETGVAAELIRLLGKKGGGDSDDDTKQKKFREGDKVEAQYKGKSKFYPGVISRCRLNGTYDIDYDDGEKETGVAAELIRLLGKKGGGDSDDDPKQKKFREGDKVEAQYKGKSKFYPGVISRCRLNGTYDIDYDDGEKETGVAAELIRLLGKKGGGDSDDDPKQKKFREGDKVEAQYKGKSKFYPGVISRCRLNGTYDIDYDDGEKETGVAAELIRLLGKKGGGDSDDDTKQKKFREGDKVEAQYKGKSKFYPGVISRCRLNGTYDIDYDDGEKETGVAAERRRQRRRPEAEERSAKKGGGDSRRPEAEEVPEGDKVEAQYKGKSKFYPGVISRCRLNGTYDIDYDDGEKETGVAAELIRLLGKKGGGDSDDDTKQKKFREGDKVEAQYKGKSKFYPGVISRCRLNGTYDIDYDDGEKETGVAAELIRLLGKKISVEREDDSIQKFNGLAPKLDSKGGSKLSNGVPRQLHRVGSRVEALYMGRDKYVKGTISRANADGTYAIEYDDGDKENRVTASSIRPLKSISSFRGDDFALGKPVRPSPSGSFSRRRSGNMSD</sequence>
<evidence type="ECO:0000259" key="3">
    <source>
        <dbReference type="SMART" id="SM00743"/>
    </source>
</evidence>
<feature type="region of interest" description="Disordered" evidence="1">
    <location>
        <begin position="1359"/>
        <end position="1413"/>
    </location>
</feature>
<feature type="domain" description="Tudor" evidence="2">
    <location>
        <begin position="619"/>
        <end position="677"/>
    </location>
</feature>
<feature type="compositionally biased region" description="Basic and acidic residues" evidence="1">
    <location>
        <begin position="1946"/>
        <end position="1956"/>
    </location>
</feature>
<feature type="compositionally biased region" description="Basic and acidic residues" evidence="1">
    <location>
        <begin position="801"/>
        <end position="812"/>
    </location>
</feature>
<feature type="region of interest" description="Disordered" evidence="1">
    <location>
        <begin position="1460"/>
        <end position="1480"/>
    </location>
</feature>
<feature type="compositionally biased region" description="Basic and acidic residues" evidence="1">
    <location>
        <begin position="309"/>
        <end position="322"/>
    </location>
</feature>
<evidence type="ECO:0000259" key="2">
    <source>
        <dbReference type="SMART" id="SM00333"/>
    </source>
</evidence>
<feature type="domain" description="Tudor" evidence="2">
    <location>
        <begin position="1303"/>
        <end position="1361"/>
    </location>
</feature>
<dbReference type="SMART" id="SM00333">
    <property type="entry name" value="TUDOR"/>
    <property type="match status" value="26"/>
</dbReference>
<dbReference type="PANTHER" id="PTHR34157:SF2">
    <property type="entry name" value="TUZIN"/>
    <property type="match status" value="1"/>
</dbReference>
<feature type="domain" description="Agenet" evidence="3">
    <location>
        <begin position="1678"/>
        <end position="1736"/>
    </location>
</feature>
<evidence type="ECO:0000256" key="1">
    <source>
        <dbReference type="SAM" id="MobiDB-lite"/>
    </source>
</evidence>
<feature type="region of interest" description="Disordered" evidence="1">
    <location>
        <begin position="1981"/>
        <end position="2037"/>
    </location>
</feature>
<feature type="compositionally biased region" description="Basic and acidic residues" evidence="1">
    <location>
        <begin position="1299"/>
        <end position="1310"/>
    </location>
</feature>
<feature type="compositionally biased region" description="Basic and acidic residues" evidence="1">
    <location>
        <begin position="1402"/>
        <end position="1413"/>
    </location>
</feature>
<feature type="region of interest" description="Disordered" evidence="1">
    <location>
        <begin position="859"/>
        <end position="881"/>
    </location>
</feature>
<feature type="domain" description="Tudor" evidence="2">
    <location>
        <begin position="1746"/>
        <end position="1804"/>
    </location>
</feature>
<dbReference type="FunFam" id="2.30.30.140:FF:000164">
    <property type="entry name" value="Uncharacterized protein"/>
    <property type="match status" value="20"/>
</dbReference>
<feature type="domain" description="Tudor" evidence="2">
    <location>
        <begin position="1950"/>
        <end position="2008"/>
    </location>
</feature>
<feature type="region of interest" description="Disordered" evidence="1">
    <location>
        <begin position="1664"/>
        <end position="1684"/>
    </location>
</feature>
<proteinExistence type="predicted"/>
<feature type="domain" description="Agenet" evidence="3">
    <location>
        <begin position="1814"/>
        <end position="1872"/>
    </location>
</feature>
<feature type="domain" description="Agenet" evidence="3">
    <location>
        <begin position="177"/>
        <end position="235"/>
    </location>
</feature>
<feature type="region of interest" description="Disordered" evidence="1">
    <location>
        <begin position="1935"/>
        <end position="1956"/>
    </location>
</feature>
<feature type="region of interest" description="Disordered" evidence="1">
    <location>
        <begin position="2244"/>
        <end position="2273"/>
    </location>
</feature>
<feature type="domain" description="Agenet" evidence="3">
    <location>
        <begin position="1303"/>
        <end position="1361"/>
    </location>
</feature>
<feature type="domain" description="Agenet" evidence="3">
    <location>
        <begin position="1882"/>
        <end position="1940"/>
    </location>
</feature>
<feature type="region of interest" description="Disordered" evidence="1">
    <location>
        <begin position="299"/>
        <end position="322"/>
    </location>
</feature>